<proteinExistence type="predicted"/>
<dbReference type="PANTHER" id="PTHR10157">
    <property type="entry name" value="DOPAMINE BETA HYDROXYLASE RELATED"/>
    <property type="match status" value="1"/>
</dbReference>
<keyword evidence="7" id="KW-1185">Reference proteome</keyword>
<dbReference type="Pfam" id="PF03712">
    <property type="entry name" value="Cu2_monoox_C"/>
    <property type="match status" value="1"/>
</dbReference>
<comment type="cofactor">
    <cofactor evidence="1">
        <name>Cu(2+)</name>
        <dbReference type="ChEBI" id="CHEBI:29036"/>
    </cofactor>
</comment>
<evidence type="ECO:0000313" key="6">
    <source>
        <dbReference type="EMBL" id="CAJ0918454.1"/>
    </source>
</evidence>
<name>A0ABN9KPG4_9NEOB</name>
<dbReference type="SUPFAM" id="SSF49742">
    <property type="entry name" value="PHM/PNGase F"/>
    <property type="match status" value="2"/>
</dbReference>
<dbReference type="InterPro" id="IPR036939">
    <property type="entry name" value="Cu2_ascorb_mOase_N_sf"/>
</dbReference>
<dbReference type="Gene3D" id="2.60.120.230">
    <property type="match status" value="1"/>
</dbReference>
<gene>
    <name evidence="6" type="ORF">RIMI_LOCUS792068</name>
</gene>
<organism evidence="6 7">
    <name type="scientific">Ranitomeya imitator</name>
    <name type="common">mimic poison frog</name>
    <dbReference type="NCBI Taxonomy" id="111125"/>
    <lineage>
        <taxon>Eukaryota</taxon>
        <taxon>Metazoa</taxon>
        <taxon>Chordata</taxon>
        <taxon>Craniata</taxon>
        <taxon>Vertebrata</taxon>
        <taxon>Euteleostomi</taxon>
        <taxon>Amphibia</taxon>
        <taxon>Batrachia</taxon>
        <taxon>Anura</taxon>
        <taxon>Neobatrachia</taxon>
        <taxon>Hyloidea</taxon>
        <taxon>Dendrobatidae</taxon>
        <taxon>Dendrobatinae</taxon>
        <taxon>Ranitomeya</taxon>
    </lineage>
</organism>
<dbReference type="InterPro" id="IPR000945">
    <property type="entry name" value="DBH-like"/>
</dbReference>
<dbReference type="PANTHER" id="PTHR10157:SF31">
    <property type="entry name" value="DBH-LIKE MONOOXYGENASE PROTEIN 2-RELATED"/>
    <property type="match status" value="1"/>
</dbReference>
<dbReference type="InterPro" id="IPR014784">
    <property type="entry name" value="Cu2_ascorb_mOase-like_C"/>
</dbReference>
<evidence type="ECO:0000259" key="4">
    <source>
        <dbReference type="Pfam" id="PF01082"/>
    </source>
</evidence>
<dbReference type="InterPro" id="IPR024548">
    <property type="entry name" value="Cu2_monoox_C"/>
</dbReference>
<evidence type="ECO:0000256" key="3">
    <source>
        <dbReference type="ARBA" id="ARBA00023180"/>
    </source>
</evidence>
<sequence>MTEYDDKEHIKFPIPEADTTYACTFLPMPRVTKKTSYCEGKSTLCCMIQDIPYTDQVSIEMILKTVRFYELSQAKSVNGEEQLPYNLAGLRQIGGEYEIIEDPVSIGIVHHILIYFCANNTILTSEVGDCYGQDTRFSQCLSATLGWAVGGEPFDYPDDTGISIGTDKDPQYVRIEIHYSNFENKEGLIDNSGIRIYYTPELRPRDSATLMSGVFTFPMQFIPPGCEEFRNYGICDTRLMAQALNETIPDLTVKAYLLHGHLTARSIRVMHYRNGTLIGSLGEDKKYDFSFQQIRNLPAEITVKMGDVIVVECTSNTMDREGVTFHGNQGKHRVTKRGPALSYPMFTLVTSEDIAGSVCDIHIAHTCYLPQGGPSSLNEMCIGFLFYYPLLPIAACWSYIDVHYIAEAIGLERADS</sequence>
<dbReference type="Pfam" id="PF01082">
    <property type="entry name" value="Cu2_monooxygen"/>
    <property type="match status" value="1"/>
</dbReference>
<reference evidence="6" key="1">
    <citation type="submission" date="2023-07" db="EMBL/GenBank/DDBJ databases">
        <authorList>
            <person name="Stuckert A."/>
        </authorList>
    </citation>
    <scope>NUCLEOTIDE SEQUENCE</scope>
</reference>
<accession>A0ABN9KPG4</accession>
<dbReference type="Gene3D" id="2.60.120.310">
    <property type="entry name" value="Copper type II, ascorbate-dependent monooxygenase, N-terminal domain"/>
    <property type="match status" value="1"/>
</dbReference>
<feature type="domain" description="Copper type II ascorbate-dependent monooxygenase C-terminal" evidence="5">
    <location>
        <begin position="208"/>
        <end position="329"/>
    </location>
</feature>
<evidence type="ECO:0000256" key="2">
    <source>
        <dbReference type="ARBA" id="ARBA00023157"/>
    </source>
</evidence>
<evidence type="ECO:0000313" key="7">
    <source>
        <dbReference type="Proteomes" id="UP001176940"/>
    </source>
</evidence>
<dbReference type="InterPro" id="IPR000323">
    <property type="entry name" value="Cu2_ascorb_mOase_N"/>
</dbReference>
<dbReference type="EMBL" id="CAUEEQ010001001">
    <property type="protein sequence ID" value="CAJ0918454.1"/>
    <property type="molecule type" value="Genomic_DNA"/>
</dbReference>
<protein>
    <recommendedName>
        <fullName evidence="8">Peptidylglycine monooxygenase</fullName>
    </recommendedName>
</protein>
<comment type="caution">
    <text evidence="6">The sequence shown here is derived from an EMBL/GenBank/DDBJ whole genome shotgun (WGS) entry which is preliminary data.</text>
</comment>
<keyword evidence="3" id="KW-0325">Glycoprotein</keyword>
<dbReference type="Proteomes" id="UP001176940">
    <property type="component" value="Unassembled WGS sequence"/>
</dbReference>
<evidence type="ECO:0000259" key="5">
    <source>
        <dbReference type="Pfam" id="PF03712"/>
    </source>
</evidence>
<feature type="domain" description="Copper type II ascorbate-dependent monooxygenase N-terminal" evidence="4">
    <location>
        <begin position="106"/>
        <end position="185"/>
    </location>
</feature>
<evidence type="ECO:0008006" key="8">
    <source>
        <dbReference type="Google" id="ProtNLM"/>
    </source>
</evidence>
<dbReference type="InterPro" id="IPR008977">
    <property type="entry name" value="PHM/PNGase_F_dom_sf"/>
</dbReference>
<keyword evidence="2" id="KW-1015">Disulfide bond</keyword>
<evidence type="ECO:0000256" key="1">
    <source>
        <dbReference type="ARBA" id="ARBA00001973"/>
    </source>
</evidence>